<dbReference type="InterPro" id="IPR027007">
    <property type="entry name" value="C2_DOCK-type_domain"/>
</dbReference>
<reference evidence="4" key="1">
    <citation type="submission" date="2023-03" db="EMBL/GenBank/DDBJ databases">
        <title>Chromosome-level genomes of two armyworms, Mythimna separata and Mythimna loreyi, provide insights into the biosynthesis and reception of sex pheromones.</title>
        <authorList>
            <person name="Zhao H."/>
        </authorList>
    </citation>
    <scope>NUCLEOTIDE SEQUENCE</scope>
    <source>
        <strain evidence="4">BeijingLab</strain>
        <tissue evidence="4">Pupa</tissue>
    </source>
</reference>
<dbReference type="PROSITE" id="PS51650">
    <property type="entry name" value="C2_DOCK"/>
    <property type="match status" value="1"/>
</dbReference>
<sequence length="1018" mass="113846">MPHYQYRNLLYLAVKEINLNAYTSRTGSARNITVRIQLMSGENEESALPAIFGRSSCPEFTNEAYTTVLYHNKNPSLYDEIKLKLPADLGDQHHLLFTFLHVSCQRKPVAPDQEKNLETPVGYSWLPLCRNGKLTCGEFNLPVMQEEPPANYSYIFPDVQLPGTRWIDNHKPIFSITLDAHTTVHPLVSCVQLLVHLPRRAAARHALDRQPQAHLQHHARRAHHCAPAGQLCPTTRTSSPTCSCPARAGSTTTSPSSASRSTRTPLCTRWSVVSNYSYIFPDVQLPGTRWIDNHKPIFSITLDAHTTVHPLDGYIERFAMACEAVQEGNIPPRIGLANMESELRASITELPTANVEVLAHYLPVVLDKLLHLLVAPPSLAGHTLNIAQDVFTCLAHLFTDISNMNEGSTCDNHGRSGLISTYIQYQCTIPRPSLTDRDIGLPLPPAVMTDGSCKILHEELALQWVVASGATRDLAMQNSWALFELMVKSMVEYLYWSGAHEARRKARFPDQFTDDLTTLVNNVTTEIISRYGKDSRLTQSLNNSLAFFLFELLSVMDRGYVFNLVRTYYKQMCAKIASLPDAVPLVHYKSLHNSLAFFLFELLSVMDRGYVFNLVRTYYKQMCAKIASLPDAVPLVHYKSLHNSLAFFLFELLSVMDRGYVFNLVRTYYKQMCAKIASLPDAVPLVHYKSLHNSLAFFLFELLSVMDRGYVFNLVRTYYKQMCAKIASLPDAVPLVHYKSLHNSLAFFLFELLSVMDRGYVFNLVRTYYKQMCAKIASLPDAVPLVHYKSLHNSLAFFLFELLSVMDRGYVFNLVRTYYKQMCAKIASLPDAVPLVHYKLAFLRIICSHEHYVALNLPLPAGGGGGVSPAASWQSLGSQSSAPPRHALGHEFRSRHYLAGLLLTELTNALDLQSPVLQCAAVNGVLSLLTAHDADPRLAAADVKARVAALYLPLLGIVMDAHKQLYRGFSTSKGNITTPPTPGRGRREGVRGGAVPASPRHRHGRAQAALPGLLHQQR</sequence>
<feature type="region of interest" description="Disordered" evidence="2">
    <location>
        <begin position="971"/>
        <end position="1018"/>
    </location>
</feature>
<feature type="domain" description="C2 DOCK-type" evidence="3">
    <location>
        <begin position="7"/>
        <end position="181"/>
    </location>
</feature>
<organism evidence="4 5">
    <name type="scientific">Mythimna separata</name>
    <name type="common">Oriental armyworm</name>
    <name type="synonym">Pseudaletia separata</name>
    <dbReference type="NCBI Taxonomy" id="271217"/>
    <lineage>
        <taxon>Eukaryota</taxon>
        <taxon>Metazoa</taxon>
        <taxon>Ecdysozoa</taxon>
        <taxon>Arthropoda</taxon>
        <taxon>Hexapoda</taxon>
        <taxon>Insecta</taxon>
        <taxon>Pterygota</taxon>
        <taxon>Neoptera</taxon>
        <taxon>Endopterygota</taxon>
        <taxon>Lepidoptera</taxon>
        <taxon>Glossata</taxon>
        <taxon>Ditrysia</taxon>
        <taxon>Noctuoidea</taxon>
        <taxon>Noctuidae</taxon>
        <taxon>Noctuinae</taxon>
        <taxon>Hadenini</taxon>
        <taxon>Mythimna</taxon>
    </lineage>
</organism>
<evidence type="ECO:0000313" key="4">
    <source>
        <dbReference type="EMBL" id="KAJ8726053.1"/>
    </source>
</evidence>
<dbReference type="InterPro" id="IPR037808">
    <property type="entry name" value="C2_Dock-C"/>
</dbReference>
<dbReference type="InterPro" id="IPR026791">
    <property type="entry name" value="DOCK"/>
</dbReference>
<dbReference type="PANTHER" id="PTHR23317:SF76">
    <property type="entry name" value="LD20667P"/>
    <property type="match status" value="1"/>
</dbReference>
<dbReference type="GO" id="GO:0007264">
    <property type="term" value="P:small GTPase-mediated signal transduction"/>
    <property type="evidence" value="ECO:0007669"/>
    <property type="project" value="InterPro"/>
</dbReference>
<comment type="similarity">
    <text evidence="1">Belongs to the DOCK family.</text>
</comment>
<comment type="caution">
    <text evidence="4">The sequence shown here is derived from an EMBL/GenBank/DDBJ whole genome shotgun (WGS) entry which is preliminary data.</text>
</comment>
<dbReference type="PANTHER" id="PTHR23317">
    <property type="entry name" value="DEDICATOR OF CYTOKINESIS DOCK"/>
    <property type="match status" value="1"/>
</dbReference>
<dbReference type="EMBL" id="JARGEI010000009">
    <property type="protein sequence ID" value="KAJ8726053.1"/>
    <property type="molecule type" value="Genomic_DNA"/>
</dbReference>
<dbReference type="CDD" id="cd08696">
    <property type="entry name" value="C2_Dock-C"/>
    <property type="match status" value="1"/>
</dbReference>
<dbReference type="AlphaFoldDB" id="A0AAD8DV97"/>
<keyword evidence="5" id="KW-1185">Reference proteome</keyword>
<proteinExistence type="inferred from homology"/>
<feature type="region of interest" description="Disordered" evidence="2">
    <location>
        <begin position="234"/>
        <end position="262"/>
    </location>
</feature>
<evidence type="ECO:0000256" key="1">
    <source>
        <dbReference type="PROSITE-ProRule" id="PRU00983"/>
    </source>
</evidence>
<evidence type="ECO:0000313" key="5">
    <source>
        <dbReference type="Proteomes" id="UP001231518"/>
    </source>
</evidence>
<gene>
    <name evidence="4" type="ORF">PYW07_000751</name>
</gene>
<protein>
    <recommendedName>
        <fullName evidence="3">C2 DOCK-type domain-containing protein</fullName>
    </recommendedName>
</protein>
<evidence type="ECO:0000256" key="2">
    <source>
        <dbReference type="SAM" id="MobiDB-lite"/>
    </source>
</evidence>
<dbReference type="Proteomes" id="UP001231518">
    <property type="component" value="Chromosome 10"/>
</dbReference>
<evidence type="ECO:0000259" key="3">
    <source>
        <dbReference type="PROSITE" id="PS51650"/>
    </source>
</evidence>
<accession>A0AAD8DV97</accession>
<dbReference type="Pfam" id="PF14429">
    <property type="entry name" value="DOCK-C2"/>
    <property type="match status" value="1"/>
</dbReference>
<name>A0AAD8DV97_MYTSE</name>
<dbReference type="Gene3D" id="2.60.40.150">
    <property type="entry name" value="C2 domain"/>
    <property type="match status" value="1"/>
</dbReference>
<dbReference type="GO" id="GO:0005085">
    <property type="term" value="F:guanyl-nucleotide exchange factor activity"/>
    <property type="evidence" value="ECO:0007669"/>
    <property type="project" value="InterPro"/>
</dbReference>
<dbReference type="InterPro" id="IPR035892">
    <property type="entry name" value="C2_domain_sf"/>
</dbReference>